<feature type="domain" description="DNA methylase adenine-specific" evidence="8">
    <location>
        <begin position="290"/>
        <end position="613"/>
    </location>
</feature>
<dbReference type="GO" id="GO:0009307">
    <property type="term" value="P:DNA restriction-modification system"/>
    <property type="evidence" value="ECO:0007669"/>
    <property type="project" value="UniProtKB-KW"/>
</dbReference>
<protein>
    <submittedName>
        <fullName evidence="10">N-6 DNA methylase</fullName>
    </submittedName>
</protein>
<dbReference type="InterPro" id="IPR044946">
    <property type="entry name" value="Restrct_endonuc_typeI_TRD_sf"/>
</dbReference>
<dbReference type="InterPro" id="IPR003356">
    <property type="entry name" value="DNA_methylase_A-5"/>
</dbReference>
<dbReference type="Proteomes" id="UP000610293">
    <property type="component" value="Unassembled WGS sequence"/>
</dbReference>
<dbReference type="Pfam" id="PF13588">
    <property type="entry name" value="HSDR_N_2"/>
    <property type="match status" value="1"/>
</dbReference>
<dbReference type="InterPro" id="IPR029464">
    <property type="entry name" value="HSDR_N"/>
</dbReference>
<name>A0AAE2PV41_PSEFL</name>
<sequence>MDNFEVTTNESGKIIDFLEGVELDATPEEFVRQRYLRILHYEYQYPVNVLAREVAIYYGSKELRDKAGSPIRADIVVYRNSKARTNRDQGAIYLLVECKAPNITKGYNQLVSYIFNTSAEGGVWYNGDAPQYYRRLHEPSNVLVDWTGIPRKSESWDALGQRKKSDLKRPLDIKGMLRQCHNKLHGRGVDGDEDDLTMDMVRLILAKAMDEEKSGEYCEFYCTPEEYRSEEGRVAVSRRIHALFKDVVSSNQDVFSEYEKISVGSRAICDVVIELQRYRLLSDLNESTDWDIMGHAYEQYTATYLKRKRGQFFTNRLVVDFLCKCVDPTYQDVILDPAGGSGGFLTGAMRYVRNKILSSSDSSIAKQRQLDKHRTNLFMVEISKRLVKIAKTAMILNGDGHAGMTQGDSLGSLSSLNEHVLARCGLKKPTVILTNPPFAGAADGRITDPQILDNFATGIKWTSRGGEYTPTGERNAEGVPPEMLFFERCLNWIAPGGTVGIVMPKSFLDTQTYFPARKLMFDGYKLLAVINCHKNTFQPHTGVRTCLLIIERLKVGEKVSNNHEIFLAISKKIGQDSEGFPIFRRDNNNLGTDEVDHDLDDIVQDYYAFKEQKLVASEYRFSIKQADIDSLLRINPQFYLPNLNETIKQIESIDGVEGWSVTTLGQINTNVRIFKGPRLKSENLLVEQAGPGVEPYYTPSAVLQEKSESAKLLDINLATSKQIATINAVRVHRGDIVISRSGTIGRVSYITQRLDQAIVSDDLIRVRIEDEAVRLYVYQFLQSRKALNQMLKNEYGAVQQHLEPVHISDMLIPVPDNWDDIADIVSKCRTQITMREFLEQGNRQLDEALDLLVEDLISKGAVS</sequence>
<evidence type="ECO:0000259" key="7">
    <source>
        <dbReference type="Pfam" id="PF01420"/>
    </source>
</evidence>
<evidence type="ECO:0000256" key="4">
    <source>
        <dbReference type="ARBA" id="ARBA00022679"/>
    </source>
</evidence>
<dbReference type="Gene3D" id="3.40.50.150">
    <property type="entry name" value="Vaccinia Virus protein VP39"/>
    <property type="match status" value="1"/>
</dbReference>
<reference evidence="10" key="1">
    <citation type="journal article" date="2020" name="FEMS Microbiol. Ecol.">
        <title>Temporal dynamics of bacterial communities during seed development and maturation.</title>
        <authorList>
            <person name="Chesneau G."/>
            <person name="Torres-Cortes G."/>
            <person name="Briand M."/>
            <person name="Darrasse A."/>
            <person name="Preveaux A."/>
            <person name="Marais C."/>
            <person name="Jacques M.A."/>
            <person name="Shade A."/>
            <person name="Barret M."/>
        </authorList>
    </citation>
    <scope>NUCLEOTIDE SEQUENCE</scope>
    <source>
        <strain evidence="10">CFBP13533</strain>
    </source>
</reference>
<keyword evidence="6" id="KW-0238">DNA-binding</keyword>
<dbReference type="SUPFAM" id="SSF116734">
    <property type="entry name" value="DNA methylase specificity domain"/>
    <property type="match status" value="1"/>
</dbReference>
<evidence type="ECO:0000313" key="11">
    <source>
        <dbReference type="Proteomes" id="UP000610293"/>
    </source>
</evidence>
<dbReference type="Gene3D" id="3.90.220.20">
    <property type="entry name" value="DNA methylase specificity domains"/>
    <property type="match status" value="1"/>
</dbReference>
<dbReference type="SUPFAM" id="SSF53335">
    <property type="entry name" value="S-adenosyl-L-methionine-dependent methyltransferases"/>
    <property type="match status" value="1"/>
</dbReference>
<accession>A0AAE2PV41</accession>
<dbReference type="Pfam" id="PF01420">
    <property type="entry name" value="Methylase_S"/>
    <property type="match status" value="1"/>
</dbReference>
<evidence type="ECO:0000256" key="3">
    <source>
        <dbReference type="ARBA" id="ARBA00022603"/>
    </source>
</evidence>
<evidence type="ECO:0000256" key="6">
    <source>
        <dbReference type="ARBA" id="ARBA00023125"/>
    </source>
</evidence>
<comment type="similarity">
    <text evidence="2">Belongs to the type-I restriction system S methylase family.</text>
</comment>
<evidence type="ECO:0000259" key="8">
    <source>
        <dbReference type="Pfam" id="PF02384"/>
    </source>
</evidence>
<dbReference type="GO" id="GO:0003677">
    <property type="term" value="F:DNA binding"/>
    <property type="evidence" value="ECO:0007669"/>
    <property type="project" value="UniProtKB-KW"/>
</dbReference>
<evidence type="ECO:0000259" key="9">
    <source>
        <dbReference type="Pfam" id="PF13588"/>
    </source>
</evidence>
<dbReference type="PRINTS" id="PR00507">
    <property type="entry name" value="N12N6MTFRASE"/>
</dbReference>
<gene>
    <name evidence="10" type="ORF">IFU03_03805</name>
</gene>
<dbReference type="EMBL" id="JACYNJ010000002">
    <property type="protein sequence ID" value="MBD8268878.1"/>
    <property type="molecule type" value="Genomic_DNA"/>
</dbReference>
<proteinExistence type="inferred from homology"/>
<evidence type="ECO:0000256" key="1">
    <source>
        <dbReference type="ARBA" id="ARBA00006594"/>
    </source>
</evidence>
<keyword evidence="5" id="KW-0680">Restriction system</keyword>
<keyword evidence="3 10" id="KW-0489">Methyltransferase</keyword>
<dbReference type="GO" id="GO:0032259">
    <property type="term" value="P:methylation"/>
    <property type="evidence" value="ECO:0007669"/>
    <property type="project" value="UniProtKB-KW"/>
</dbReference>
<comment type="similarity">
    <text evidence="1">Belongs to the N(4)/N(6)-methyltransferase family.</text>
</comment>
<evidence type="ECO:0000256" key="2">
    <source>
        <dbReference type="ARBA" id="ARBA00010923"/>
    </source>
</evidence>
<keyword evidence="4" id="KW-0808">Transferase</keyword>
<comment type="caution">
    <text evidence="10">The sequence shown here is derived from an EMBL/GenBank/DDBJ whole genome shotgun (WGS) entry which is preliminary data.</text>
</comment>
<dbReference type="PANTHER" id="PTHR42998:SF1">
    <property type="entry name" value="TYPE I RESTRICTION ENZYME HINDI METHYLASE SUBUNIT"/>
    <property type="match status" value="1"/>
</dbReference>
<dbReference type="AlphaFoldDB" id="A0AAE2PV41"/>
<evidence type="ECO:0000256" key="5">
    <source>
        <dbReference type="ARBA" id="ARBA00022747"/>
    </source>
</evidence>
<feature type="domain" description="Type I restriction enzyme R protein N-terminal" evidence="9">
    <location>
        <begin position="27"/>
        <end position="136"/>
    </location>
</feature>
<dbReference type="GO" id="GO:0008170">
    <property type="term" value="F:N-methyltransferase activity"/>
    <property type="evidence" value="ECO:0007669"/>
    <property type="project" value="InterPro"/>
</dbReference>
<dbReference type="RefSeq" id="WP_191955394.1">
    <property type="nucleotide sequence ID" value="NZ_JACYNJ010000002.1"/>
</dbReference>
<dbReference type="PANTHER" id="PTHR42998">
    <property type="entry name" value="TYPE I RESTRICTION ENZYME HINDVIIP M PROTEIN-RELATED"/>
    <property type="match status" value="1"/>
</dbReference>
<dbReference type="PROSITE" id="PS00092">
    <property type="entry name" value="N6_MTASE"/>
    <property type="match status" value="1"/>
</dbReference>
<organism evidence="10 11">
    <name type="scientific">Pseudomonas fluorescens</name>
    <dbReference type="NCBI Taxonomy" id="294"/>
    <lineage>
        <taxon>Bacteria</taxon>
        <taxon>Pseudomonadati</taxon>
        <taxon>Pseudomonadota</taxon>
        <taxon>Gammaproteobacteria</taxon>
        <taxon>Pseudomonadales</taxon>
        <taxon>Pseudomonadaceae</taxon>
        <taxon>Pseudomonas</taxon>
    </lineage>
</organism>
<dbReference type="InterPro" id="IPR000055">
    <property type="entry name" value="Restrct_endonuc_typeI_TRD"/>
</dbReference>
<evidence type="ECO:0000313" key="10">
    <source>
        <dbReference type="EMBL" id="MBD8268878.1"/>
    </source>
</evidence>
<dbReference type="InterPro" id="IPR002052">
    <property type="entry name" value="DNA_methylase_N6_adenine_CS"/>
</dbReference>
<dbReference type="InterPro" id="IPR052916">
    <property type="entry name" value="Type-I_RE_MTase_Subunit"/>
</dbReference>
<dbReference type="Pfam" id="PF02384">
    <property type="entry name" value="N6_Mtase"/>
    <property type="match status" value="1"/>
</dbReference>
<dbReference type="InterPro" id="IPR029063">
    <property type="entry name" value="SAM-dependent_MTases_sf"/>
</dbReference>
<feature type="domain" description="Type I restriction modification DNA specificity" evidence="7">
    <location>
        <begin position="657"/>
        <end position="830"/>
    </location>
</feature>